<dbReference type="InterPro" id="IPR000120">
    <property type="entry name" value="Amidase"/>
</dbReference>
<comment type="caution">
    <text evidence="2">The sequence shown here is derived from an EMBL/GenBank/DDBJ whole genome shotgun (WGS) entry which is preliminary data.</text>
</comment>
<dbReference type="EMBL" id="JAHLFM010000001">
    <property type="protein sequence ID" value="MBU3830548.1"/>
    <property type="molecule type" value="Genomic_DNA"/>
</dbReference>
<organism evidence="2 3">
    <name type="scientific">Candidatus Ureaplasma intestinipullorum</name>
    <dbReference type="NCBI Taxonomy" id="2838770"/>
    <lineage>
        <taxon>Bacteria</taxon>
        <taxon>Bacillati</taxon>
        <taxon>Mycoplasmatota</taxon>
        <taxon>Mycoplasmoidales</taxon>
        <taxon>Mycoplasmoidaceae</taxon>
        <taxon>Ureaplasma</taxon>
    </lineage>
</organism>
<feature type="domain" description="Amidase" evidence="1">
    <location>
        <begin position="24"/>
        <end position="464"/>
    </location>
</feature>
<protein>
    <submittedName>
        <fullName evidence="2">Asp-tRNA(Asn)/Glu-tRNA(Gln) amidotransferase subunit GatA</fullName>
    </submittedName>
</protein>
<dbReference type="PANTHER" id="PTHR11895:SF151">
    <property type="entry name" value="GLUTAMYL-TRNA(GLN) AMIDOTRANSFERASE SUBUNIT A"/>
    <property type="match status" value="1"/>
</dbReference>
<proteinExistence type="predicted"/>
<name>A0A9E2KWV0_9BACT</name>
<reference evidence="2" key="2">
    <citation type="submission" date="2021-04" db="EMBL/GenBank/DDBJ databases">
        <authorList>
            <person name="Gilroy R."/>
        </authorList>
    </citation>
    <scope>NUCLEOTIDE SEQUENCE</scope>
    <source>
        <strain evidence="2">A5-1222</strain>
    </source>
</reference>
<sequence length="479" mass="53732">MKNKTILEIHQDLINKKYTIEKMTNEYINKIKYFKDVKKDNVFLYTDFENAINKSKELDKHLEQNKDNLLYGICCTLKDNIVVANQITTGGSLFLKNYISPYSATIVNDINDANSIILSKVALDEFGFGGTGLYSAYGIIKNPIDETRITGGSSSGTAVSVYNGTCSYSIGTDTGDSIRMPAHYLGLTGFKPSYGVISRYGVIPFASSLDHLGVIANDVTDIAIVMDSIAKFDKNDYTSIQLEKVNFYESLNLNVKPKIAILEDAFNYVDENIKNEYFEFLKKLESKFNVEWIKFGEKLIKIIPSVYKTIATTEGLSNISSMTGITFGNHENIDYKNYKDLAIKSRSKYFGKELIKRHIIGAYLSSEENFENVYLKAVKIRNIIVNRADEILKNFDVILVPGGSNTAPLIEDVLNFKSWSTDAENPLEIANFGGMPSITIPLSVKNNLPFGINLMGKKYDDVNVVNIAYVLENFIKGLY</sequence>
<dbReference type="SUPFAM" id="SSF75304">
    <property type="entry name" value="Amidase signature (AS) enzymes"/>
    <property type="match status" value="1"/>
</dbReference>
<dbReference type="GO" id="GO:0003824">
    <property type="term" value="F:catalytic activity"/>
    <property type="evidence" value="ECO:0007669"/>
    <property type="project" value="InterPro"/>
</dbReference>
<evidence type="ECO:0000259" key="1">
    <source>
        <dbReference type="Pfam" id="PF01425"/>
    </source>
</evidence>
<dbReference type="Gene3D" id="3.90.1300.10">
    <property type="entry name" value="Amidase signature (AS) domain"/>
    <property type="match status" value="1"/>
</dbReference>
<dbReference type="Pfam" id="PF01425">
    <property type="entry name" value="Amidase"/>
    <property type="match status" value="1"/>
</dbReference>
<dbReference type="InterPro" id="IPR036928">
    <property type="entry name" value="AS_sf"/>
</dbReference>
<gene>
    <name evidence="2" type="ORF">H9897_00080</name>
</gene>
<dbReference type="InterPro" id="IPR023631">
    <property type="entry name" value="Amidase_dom"/>
</dbReference>
<evidence type="ECO:0000313" key="3">
    <source>
        <dbReference type="Proteomes" id="UP000824247"/>
    </source>
</evidence>
<dbReference type="Proteomes" id="UP000824247">
    <property type="component" value="Unassembled WGS sequence"/>
</dbReference>
<dbReference type="PANTHER" id="PTHR11895">
    <property type="entry name" value="TRANSAMIDASE"/>
    <property type="match status" value="1"/>
</dbReference>
<dbReference type="AlphaFoldDB" id="A0A9E2KWV0"/>
<accession>A0A9E2KWV0</accession>
<reference evidence="2" key="1">
    <citation type="journal article" date="2021" name="PeerJ">
        <title>Extensive microbial diversity within the chicken gut microbiome revealed by metagenomics and culture.</title>
        <authorList>
            <person name="Gilroy R."/>
            <person name="Ravi A."/>
            <person name="Getino M."/>
            <person name="Pursley I."/>
            <person name="Horton D.L."/>
            <person name="Alikhan N.F."/>
            <person name="Baker D."/>
            <person name="Gharbi K."/>
            <person name="Hall N."/>
            <person name="Watson M."/>
            <person name="Adriaenssens E.M."/>
            <person name="Foster-Nyarko E."/>
            <person name="Jarju S."/>
            <person name="Secka A."/>
            <person name="Antonio M."/>
            <person name="Oren A."/>
            <person name="Chaudhuri R.R."/>
            <person name="La Ragione R."/>
            <person name="Hildebrand F."/>
            <person name="Pallen M.J."/>
        </authorList>
    </citation>
    <scope>NUCLEOTIDE SEQUENCE</scope>
    <source>
        <strain evidence="2">A5-1222</strain>
    </source>
</reference>
<evidence type="ECO:0000313" key="2">
    <source>
        <dbReference type="EMBL" id="MBU3830548.1"/>
    </source>
</evidence>